<evidence type="ECO:0000256" key="2">
    <source>
        <dbReference type="ARBA" id="ARBA00006275"/>
    </source>
</evidence>
<dbReference type="Pfam" id="PF07980">
    <property type="entry name" value="SusD_RagB"/>
    <property type="match status" value="1"/>
</dbReference>
<reference evidence="8" key="2">
    <citation type="journal article" date="2022" name="Sci. Total Environ.">
        <title>Prevalence, transmission, and molecular epidemiology of tet(X)-positive bacteria among humans, animals, and environmental niches in China: An epidemiological, and genomic-based study.</title>
        <authorList>
            <person name="Dong N."/>
            <person name="Zeng Y."/>
            <person name="Cai C."/>
            <person name="Sun C."/>
            <person name="Lu J."/>
            <person name="Liu C."/>
            <person name="Zhou H."/>
            <person name="Sun Q."/>
            <person name="Shu L."/>
            <person name="Wang H."/>
            <person name="Wang Y."/>
            <person name="Wang S."/>
            <person name="Wu C."/>
            <person name="Chan E.W."/>
            <person name="Chen G."/>
            <person name="Shen Z."/>
            <person name="Chen S."/>
            <person name="Zhang R."/>
        </authorList>
    </citation>
    <scope>NUCLEOTIDE SEQUENCE</scope>
    <source>
        <strain evidence="8">R1692</strain>
    </source>
</reference>
<evidence type="ECO:0000256" key="1">
    <source>
        <dbReference type="ARBA" id="ARBA00004442"/>
    </source>
</evidence>
<keyword evidence="5" id="KW-0998">Cell outer membrane</keyword>
<dbReference type="SUPFAM" id="SSF48452">
    <property type="entry name" value="TPR-like"/>
    <property type="match status" value="1"/>
</dbReference>
<dbReference type="EMBL" id="JACAGK010000099">
    <property type="protein sequence ID" value="MDM1050458.1"/>
    <property type="molecule type" value="Genomic_DNA"/>
</dbReference>
<dbReference type="InterPro" id="IPR011990">
    <property type="entry name" value="TPR-like_helical_dom_sf"/>
</dbReference>
<name>A0ABT7NTP8_9SPHI</name>
<evidence type="ECO:0000259" key="7">
    <source>
        <dbReference type="Pfam" id="PF14322"/>
    </source>
</evidence>
<dbReference type="PROSITE" id="PS51257">
    <property type="entry name" value="PROKAR_LIPOPROTEIN"/>
    <property type="match status" value="1"/>
</dbReference>
<dbReference type="InterPro" id="IPR033985">
    <property type="entry name" value="SusD-like_N"/>
</dbReference>
<comment type="subcellular location">
    <subcellularLocation>
        <location evidence="1">Cell outer membrane</location>
    </subcellularLocation>
</comment>
<protein>
    <submittedName>
        <fullName evidence="8">RagB/SusD family nutrient uptake outer membrane protein</fullName>
    </submittedName>
</protein>
<dbReference type="Proteomes" id="UP001170954">
    <property type="component" value="Unassembled WGS sequence"/>
</dbReference>
<evidence type="ECO:0000313" key="8">
    <source>
        <dbReference type="EMBL" id="MDM1050458.1"/>
    </source>
</evidence>
<organism evidence="8 9">
    <name type="scientific">Sphingobacterium hotanense</name>
    <dbReference type="NCBI Taxonomy" id="649196"/>
    <lineage>
        <taxon>Bacteria</taxon>
        <taxon>Pseudomonadati</taxon>
        <taxon>Bacteroidota</taxon>
        <taxon>Sphingobacteriia</taxon>
        <taxon>Sphingobacteriales</taxon>
        <taxon>Sphingobacteriaceae</taxon>
        <taxon>Sphingobacterium</taxon>
    </lineage>
</organism>
<evidence type="ECO:0000256" key="4">
    <source>
        <dbReference type="ARBA" id="ARBA00023136"/>
    </source>
</evidence>
<keyword evidence="9" id="KW-1185">Reference proteome</keyword>
<reference evidence="8" key="1">
    <citation type="submission" date="2020-06" db="EMBL/GenBank/DDBJ databases">
        <authorList>
            <person name="Dong N."/>
        </authorList>
    </citation>
    <scope>NUCLEOTIDE SEQUENCE</scope>
    <source>
        <strain evidence="8">R1692</strain>
    </source>
</reference>
<comment type="similarity">
    <text evidence="2">Belongs to the SusD family.</text>
</comment>
<evidence type="ECO:0000313" key="9">
    <source>
        <dbReference type="Proteomes" id="UP001170954"/>
    </source>
</evidence>
<proteinExistence type="inferred from homology"/>
<keyword evidence="3" id="KW-0732">Signal</keyword>
<dbReference type="RefSeq" id="WP_286652466.1">
    <property type="nucleotide sequence ID" value="NZ_JACAGK010000099.1"/>
</dbReference>
<dbReference type="Pfam" id="PF14322">
    <property type="entry name" value="SusD-like_3"/>
    <property type="match status" value="1"/>
</dbReference>
<comment type="caution">
    <text evidence="8">The sequence shown here is derived from an EMBL/GenBank/DDBJ whole genome shotgun (WGS) entry which is preliminary data.</text>
</comment>
<sequence length="469" mass="53417">MRKQSIVYKLLFFVFGMQLLTSCSKYLDINPETGSNLSVKQYKDFEEVLNNISFTNANYDIAEMLTDNVYIWTYWLDNIATDFSYKNAYLLNEDFWTANDVDNLYTGLYANIANANLVINDLPLAIDATEEQKAKLIAIAKIHRAYFYLQLVGFYGPAYNPSTAKTDLAIPLIKNLDPNQLPSRASVEEIYQLVESDILDAINSNTLQDEGSDLLHPGKLAAMSVLSKMYLQKGEFPKAKEYAEKVLAVKNEMLNYEEAEEFDNGFPEMLLDLKNHPEIIFAKVAEDTTYLSKISGSFLLSKQLKSLFINYDLRADNFFQEGWIYDTYKTRRSASGAILRFRNSITVAEMMLIAAECGARAGQTAEPLALINKIRQNRFYEEDYEALTGTTAQEVLSAVLEERRRELAFVAGSRLLDLKRLYIADKKTIKITRWDDDGKVMKEIESNSPILTIPLTPKVLAFNPNLRTK</sequence>
<evidence type="ECO:0000256" key="5">
    <source>
        <dbReference type="ARBA" id="ARBA00023237"/>
    </source>
</evidence>
<keyword evidence="4" id="KW-0472">Membrane</keyword>
<dbReference type="InterPro" id="IPR012944">
    <property type="entry name" value="SusD_RagB_dom"/>
</dbReference>
<gene>
    <name evidence="8" type="ORF">HX018_19655</name>
</gene>
<feature type="domain" description="RagB/SusD" evidence="6">
    <location>
        <begin position="347"/>
        <end position="428"/>
    </location>
</feature>
<evidence type="ECO:0000259" key="6">
    <source>
        <dbReference type="Pfam" id="PF07980"/>
    </source>
</evidence>
<dbReference type="Gene3D" id="1.25.40.390">
    <property type="match status" value="1"/>
</dbReference>
<feature type="domain" description="SusD-like N-terminal" evidence="7">
    <location>
        <begin position="25"/>
        <end position="231"/>
    </location>
</feature>
<accession>A0ABT7NTP8</accession>
<evidence type="ECO:0000256" key="3">
    <source>
        <dbReference type="ARBA" id="ARBA00022729"/>
    </source>
</evidence>